<proteinExistence type="predicted"/>
<feature type="compositionally biased region" description="Basic and acidic residues" evidence="1">
    <location>
        <begin position="38"/>
        <end position="51"/>
    </location>
</feature>
<feature type="compositionally biased region" description="Basic and acidic residues" evidence="1">
    <location>
        <begin position="210"/>
        <end position="219"/>
    </location>
</feature>
<feature type="region of interest" description="Disordered" evidence="1">
    <location>
        <begin position="1"/>
        <end position="65"/>
    </location>
</feature>
<name>A0A291GNY3_9MICO</name>
<dbReference type="EMBL" id="CP023563">
    <property type="protein sequence ID" value="ATG51935.1"/>
    <property type="molecule type" value="Genomic_DNA"/>
</dbReference>
<protein>
    <submittedName>
        <fullName evidence="2">Uncharacterized protein</fullName>
    </submittedName>
</protein>
<feature type="region of interest" description="Disordered" evidence="1">
    <location>
        <begin position="210"/>
        <end position="285"/>
    </location>
</feature>
<gene>
    <name evidence="2" type="ORF">CFK38_10710</name>
</gene>
<accession>A0A291GNY3</accession>
<dbReference type="AlphaFoldDB" id="A0A291GNY3"/>
<evidence type="ECO:0000313" key="3">
    <source>
        <dbReference type="Proteomes" id="UP000218165"/>
    </source>
</evidence>
<dbReference type="Proteomes" id="UP000218165">
    <property type="component" value="Chromosome"/>
</dbReference>
<keyword evidence="3" id="KW-1185">Reference proteome</keyword>
<feature type="region of interest" description="Disordered" evidence="1">
    <location>
        <begin position="111"/>
        <end position="132"/>
    </location>
</feature>
<evidence type="ECO:0000313" key="2">
    <source>
        <dbReference type="EMBL" id="ATG51935.1"/>
    </source>
</evidence>
<reference evidence="3" key="1">
    <citation type="submission" date="2017-09" db="EMBL/GenBank/DDBJ databases">
        <title>Brachybacterium sp. VM2412.</title>
        <authorList>
            <person name="Tak E.J."/>
            <person name="Bae J.-W."/>
        </authorList>
    </citation>
    <scope>NUCLEOTIDE SEQUENCE [LARGE SCALE GENOMIC DNA]</scope>
    <source>
        <strain evidence="3">VM2412</strain>
    </source>
</reference>
<dbReference type="KEGG" id="brz:CFK38_10710"/>
<organism evidence="2 3">
    <name type="scientific">Brachybacterium vulturis</name>
    <dbReference type="NCBI Taxonomy" id="2017484"/>
    <lineage>
        <taxon>Bacteria</taxon>
        <taxon>Bacillati</taxon>
        <taxon>Actinomycetota</taxon>
        <taxon>Actinomycetes</taxon>
        <taxon>Micrococcales</taxon>
        <taxon>Dermabacteraceae</taxon>
        <taxon>Brachybacterium</taxon>
    </lineage>
</organism>
<sequence>MGFTAGMDDFDDERFSRPALSSQPAARHVRRATAAFEEAGHRSVDGSREEQLLGAGTSSHAVRVRGLDEEERGRIREEVHLLAALEVAGITAAPAVLELEEEGYLREAAPALSRHGGRRAAERGTPPTGERRALARARESVDALIGAVHERGWVLGAPHARGLGARADGTVLLLDLRGLRRDEGLSARQEDRRWADSVLEDQDRTLRRRVHLDPRRTEEDPLLLGDDPAQLPAAGAGEAPSLSAPPQPTLPVPRRRRRDTEDTRPPPSVAQERCASSPARSGAGQRVLSSIHEVLRQPRLRRTAVLSGALVLLMGTMGWGAWWARDRAVTSTDGEHPVATAPADAAPRPAPRIEDPQLLVAELAGSRHAYVTGMSDLPTSARGSVALVEDERIRDAYSGITVRAGGPVVHAAQVIEQPGATDTAVLHAVTSMEELHLEEADGGTATVPATEPATIRMLLRWDGEQWRVVSAAALTTNRESGAS</sequence>
<evidence type="ECO:0000256" key="1">
    <source>
        <dbReference type="SAM" id="MobiDB-lite"/>
    </source>
</evidence>